<protein>
    <submittedName>
        <fullName evidence="11">Inorganic phosphate cotransporter isoform X1</fullName>
    </submittedName>
</protein>
<dbReference type="KEGG" id="ccin:107265027"/>
<feature type="transmembrane region" description="Helical" evidence="8">
    <location>
        <begin position="450"/>
        <end position="469"/>
    </location>
</feature>
<dbReference type="Pfam" id="PF07690">
    <property type="entry name" value="MFS_1"/>
    <property type="match status" value="1"/>
</dbReference>
<dbReference type="GO" id="GO:0015293">
    <property type="term" value="F:symporter activity"/>
    <property type="evidence" value="ECO:0007669"/>
    <property type="project" value="UniProtKB-KW"/>
</dbReference>
<reference evidence="11" key="1">
    <citation type="submission" date="2025-08" db="UniProtKB">
        <authorList>
            <consortium name="RefSeq"/>
        </authorList>
    </citation>
    <scope>IDENTIFICATION</scope>
</reference>
<feature type="compositionally biased region" description="Basic and acidic residues" evidence="7">
    <location>
        <begin position="481"/>
        <end position="505"/>
    </location>
</feature>
<dbReference type="CTD" id="36651"/>
<feature type="transmembrane region" description="Helical" evidence="8">
    <location>
        <begin position="12"/>
        <end position="28"/>
    </location>
</feature>
<feature type="transmembrane region" description="Helical" evidence="8">
    <location>
        <begin position="282"/>
        <end position="307"/>
    </location>
</feature>
<dbReference type="InterPro" id="IPR036259">
    <property type="entry name" value="MFS_trans_sf"/>
</dbReference>
<dbReference type="Gene3D" id="1.20.1250.20">
    <property type="entry name" value="MFS general substrate transporter like domains"/>
    <property type="match status" value="2"/>
</dbReference>
<feature type="domain" description="Major facilitator superfamily (MFS) profile" evidence="9">
    <location>
        <begin position="17"/>
        <end position="474"/>
    </location>
</feature>
<keyword evidence="2" id="KW-0813">Transport</keyword>
<evidence type="ECO:0000256" key="6">
    <source>
        <dbReference type="ARBA" id="ARBA00023136"/>
    </source>
</evidence>
<dbReference type="GO" id="GO:0006820">
    <property type="term" value="P:monoatomic anion transport"/>
    <property type="evidence" value="ECO:0007669"/>
    <property type="project" value="TreeGrafter"/>
</dbReference>
<evidence type="ECO:0000313" key="10">
    <source>
        <dbReference type="Proteomes" id="UP000694920"/>
    </source>
</evidence>
<dbReference type="InterPro" id="IPR011701">
    <property type="entry name" value="MFS"/>
</dbReference>
<evidence type="ECO:0000313" key="11">
    <source>
        <dbReference type="RefSeq" id="XP_015589443.1"/>
    </source>
</evidence>
<evidence type="ECO:0000256" key="1">
    <source>
        <dbReference type="ARBA" id="ARBA00004141"/>
    </source>
</evidence>
<feature type="transmembrane region" description="Helical" evidence="8">
    <location>
        <begin position="415"/>
        <end position="438"/>
    </location>
</feature>
<dbReference type="AlphaFoldDB" id="A0AAJ7BN49"/>
<dbReference type="GO" id="GO:0016020">
    <property type="term" value="C:membrane"/>
    <property type="evidence" value="ECO:0007669"/>
    <property type="project" value="UniProtKB-SubCell"/>
</dbReference>
<feature type="transmembrane region" description="Helical" evidence="8">
    <location>
        <begin position="327"/>
        <end position="345"/>
    </location>
</feature>
<feature type="transmembrane region" description="Helical" evidence="8">
    <location>
        <begin position="381"/>
        <end position="403"/>
    </location>
</feature>
<dbReference type="InterPro" id="IPR050382">
    <property type="entry name" value="MFS_Na/Anion_cotransporter"/>
</dbReference>
<feature type="region of interest" description="Disordered" evidence="7">
    <location>
        <begin position="477"/>
        <end position="505"/>
    </location>
</feature>
<proteinExistence type="predicted"/>
<keyword evidence="6 8" id="KW-0472">Membrane</keyword>
<keyword evidence="4" id="KW-0769">Symport</keyword>
<dbReference type="CDD" id="cd17318">
    <property type="entry name" value="MFS_SLC17"/>
    <property type="match status" value="1"/>
</dbReference>
<evidence type="ECO:0000259" key="9">
    <source>
        <dbReference type="PROSITE" id="PS50850"/>
    </source>
</evidence>
<dbReference type="RefSeq" id="XP_015589443.1">
    <property type="nucleotide sequence ID" value="XM_015733957.2"/>
</dbReference>
<dbReference type="InterPro" id="IPR020846">
    <property type="entry name" value="MFS_dom"/>
</dbReference>
<evidence type="ECO:0000256" key="5">
    <source>
        <dbReference type="ARBA" id="ARBA00022989"/>
    </source>
</evidence>
<dbReference type="SUPFAM" id="SSF103473">
    <property type="entry name" value="MFS general substrate transporter"/>
    <property type="match status" value="1"/>
</dbReference>
<organism evidence="10 11">
    <name type="scientific">Cephus cinctus</name>
    <name type="common">Wheat stem sawfly</name>
    <dbReference type="NCBI Taxonomy" id="211228"/>
    <lineage>
        <taxon>Eukaryota</taxon>
        <taxon>Metazoa</taxon>
        <taxon>Ecdysozoa</taxon>
        <taxon>Arthropoda</taxon>
        <taxon>Hexapoda</taxon>
        <taxon>Insecta</taxon>
        <taxon>Pterygota</taxon>
        <taxon>Neoptera</taxon>
        <taxon>Endopterygota</taxon>
        <taxon>Hymenoptera</taxon>
        <taxon>Cephoidea</taxon>
        <taxon>Cephidae</taxon>
        <taxon>Cephus</taxon>
    </lineage>
</organism>
<gene>
    <name evidence="11" type="primary">LOC107265027</name>
</gene>
<dbReference type="PANTHER" id="PTHR11662:SF79">
    <property type="entry name" value="NA[+]-DEPENDENT INORGANIC PHOSPHATE COTRANSPORTER, ISOFORM A"/>
    <property type="match status" value="1"/>
</dbReference>
<name>A0AAJ7BN49_CEPCN</name>
<feature type="transmembrane region" description="Helical" evidence="8">
    <location>
        <begin position="154"/>
        <end position="177"/>
    </location>
</feature>
<keyword evidence="5 8" id="KW-1133">Transmembrane helix</keyword>
<evidence type="ECO:0000256" key="7">
    <source>
        <dbReference type="SAM" id="MobiDB-lite"/>
    </source>
</evidence>
<evidence type="ECO:0000256" key="8">
    <source>
        <dbReference type="SAM" id="Phobius"/>
    </source>
</evidence>
<sequence length="505" mass="56371">MSKAKEFLSCRDVLWCMVFCGFAINYMLRINLNIAIVAMVVPRPHPAIAVQCAVEDDISRWKNVSSISNVTNTSLPISTTILPINTTNETRFHWNEYQQGLALSGYYWLHWLTQLPGGILARRYGTKFVFGMANIMTAMLGFLSPAAAKYDINALLFIRIIQGFVAGFSWPAMHALTAKWIPLNERSKFVSAYLGSSIGAAITYPMCAIVIDWYGWEAVFYVTSLIATIWYVFWIFLVYDSPQQHPRIGEDEKSYILENLAGSVADRERNIPWKAILSSKPLWILITAQWGGAWGFLTLMTQAPSYFNYIHGWNIHATGILSGLPHITRMAFAYFFSVFCDWLLRTKRMTVSNVRKLATFMCSGGQGILTLGLGLSGCHPIMAVIFMIAGTTINGAISAGPLASFVDLSPNYASVLLGLSGLVTLCGGFLSPMIVGILTNNNQTIEQWRYVFIIAAANLWVSCIVYMLFGTSEEQPWNRHGQTDKEKGEELQKLKSKSETGDQIN</sequence>
<accession>A0AAJ7BN49</accession>
<dbReference type="Proteomes" id="UP000694920">
    <property type="component" value="Unplaced"/>
</dbReference>
<evidence type="ECO:0000256" key="4">
    <source>
        <dbReference type="ARBA" id="ARBA00022847"/>
    </source>
</evidence>
<dbReference type="GeneID" id="107265027"/>
<dbReference type="PANTHER" id="PTHR11662">
    <property type="entry name" value="SOLUTE CARRIER FAMILY 17"/>
    <property type="match status" value="1"/>
</dbReference>
<feature type="transmembrane region" description="Helical" evidence="8">
    <location>
        <begin position="220"/>
        <end position="239"/>
    </location>
</feature>
<keyword evidence="3 8" id="KW-0812">Transmembrane</keyword>
<feature type="transmembrane region" description="Helical" evidence="8">
    <location>
        <begin position="189"/>
        <end position="214"/>
    </location>
</feature>
<evidence type="ECO:0000256" key="2">
    <source>
        <dbReference type="ARBA" id="ARBA00022448"/>
    </source>
</evidence>
<evidence type="ECO:0000256" key="3">
    <source>
        <dbReference type="ARBA" id="ARBA00022692"/>
    </source>
</evidence>
<feature type="transmembrane region" description="Helical" evidence="8">
    <location>
        <begin position="128"/>
        <end position="148"/>
    </location>
</feature>
<keyword evidence="10" id="KW-1185">Reference proteome</keyword>
<dbReference type="PROSITE" id="PS50850">
    <property type="entry name" value="MFS"/>
    <property type="match status" value="1"/>
</dbReference>
<comment type="subcellular location">
    <subcellularLocation>
        <location evidence="1">Membrane</location>
        <topology evidence="1">Multi-pass membrane protein</topology>
    </subcellularLocation>
</comment>
<dbReference type="FunFam" id="1.20.1250.20:FF:000003">
    <property type="entry name" value="Solute carrier family 17 member 3"/>
    <property type="match status" value="1"/>
</dbReference>